<keyword evidence="2" id="KW-0863">Zinc-finger</keyword>
<protein>
    <submittedName>
        <fullName evidence="2">Transcription factor zinc-finger</fullName>
    </submittedName>
</protein>
<evidence type="ECO:0000313" key="2">
    <source>
        <dbReference type="EMBL" id="SCY62772.1"/>
    </source>
</evidence>
<dbReference type="AlphaFoldDB" id="A0A1G5HFZ5"/>
<dbReference type="OrthoDB" id="9814037at2"/>
<dbReference type="Proteomes" id="UP000198870">
    <property type="component" value="Unassembled WGS sequence"/>
</dbReference>
<name>A0A1G5HFZ5_9BACT</name>
<keyword evidence="2" id="KW-0862">Zinc</keyword>
<evidence type="ECO:0000259" key="1">
    <source>
        <dbReference type="Pfam" id="PF13453"/>
    </source>
</evidence>
<organism evidence="2 3">
    <name type="scientific">Desulfoluna spongiiphila</name>
    <dbReference type="NCBI Taxonomy" id="419481"/>
    <lineage>
        <taxon>Bacteria</taxon>
        <taxon>Pseudomonadati</taxon>
        <taxon>Thermodesulfobacteriota</taxon>
        <taxon>Desulfobacteria</taxon>
        <taxon>Desulfobacterales</taxon>
        <taxon>Desulfolunaceae</taxon>
        <taxon>Desulfoluna</taxon>
    </lineage>
</organism>
<feature type="domain" description="Transcription factor zinc-finger" evidence="1">
    <location>
        <begin position="45"/>
        <end position="87"/>
    </location>
</feature>
<dbReference type="EMBL" id="FMUX01000014">
    <property type="protein sequence ID" value="SCY62772.1"/>
    <property type="molecule type" value="Genomic_DNA"/>
</dbReference>
<accession>A0A1G5HFZ5</accession>
<gene>
    <name evidence="2" type="ORF">SAMN05216233_1146</name>
</gene>
<proteinExistence type="predicted"/>
<evidence type="ECO:0000313" key="3">
    <source>
        <dbReference type="Proteomes" id="UP000198870"/>
    </source>
</evidence>
<feature type="domain" description="Transcription factor zinc-finger" evidence="1">
    <location>
        <begin position="119"/>
        <end position="160"/>
    </location>
</feature>
<reference evidence="2 3" key="1">
    <citation type="submission" date="2016-10" db="EMBL/GenBank/DDBJ databases">
        <authorList>
            <person name="de Groot N.N."/>
        </authorList>
    </citation>
    <scope>NUCLEOTIDE SEQUENCE [LARGE SCALE GENOMIC DNA]</scope>
    <source>
        <strain evidence="2 3">AA1</strain>
    </source>
</reference>
<dbReference type="InterPro" id="IPR027392">
    <property type="entry name" value="TF_Znf"/>
</dbReference>
<keyword evidence="2" id="KW-0479">Metal-binding</keyword>
<dbReference type="Pfam" id="PF13453">
    <property type="entry name" value="Zn_ribbon_TFIIB"/>
    <property type="match status" value="2"/>
</dbReference>
<sequence>MANCKNCSAPIPADTIVCSYCGTRNDTDLTGIHEFTEVVPDHERICPRCEVAMKTIDLKIGGTFLIERCDTCMGMFFDSGELEALIKATVKNVSHVNHNKLKELYALQRHDEYGITYIKCPVCETIMNRVNFGQRSGVIIDRCPDHGLWLDGGELRHLLEWVKAGGKMYNDKREEMKRKMEAREDIKVRRATTVHSGGGFDTYGATLRHSDPDLFTIVGRVIKWLVG</sequence>
<dbReference type="STRING" id="419481.SAMN05216233_1146"/>
<keyword evidence="3" id="KW-1185">Reference proteome</keyword>
<dbReference type="GO" id="GO:0008270">
    <property type="term" value="F:zinc ion binding"/>
    <property type="evidence" value="ECO:0007669"/>
    <property type="project" value="UniProtKB-KW"/>
</dbReference>
<dbReference type="RefSeq" id="WP_092212400.1">
    <property type="nucleotide sequence ID" value="NZ_FMUX01000014.1"/>
</dbReference>